<keyword evidence="1" id="KW-0433">Leucine-rich repeat</keyword>
<comment type="caution">
    <text evidence="5">The sequence shown here is derived from an EMBL/GenBank/DDBJ whole genome shotgun (WGS) entry which is preliminary data.</text>
</comment>
<feature type="domain" description="Disease resistance protein winged helix" evidence="4">
    <location>
        <begin position="201"/>
        <end position="267"/>
    </location>
</feature>
<dbReference type="OrthoDB" id="687885at2759"/>
<dbReference type="PANTHER" id="PTHR15140:SF33">
    <property type="entry name" value="LATE BLIGHT RESISTANCE PROTEIN HOMOLOG R1A-3 ISOFORM X1"/>
    <property type="match status" value="1"/>
</dbReference>
<dbReference type="GO" id="GO:0043531">
    <property type="term" value="F:ADP binding"/>
    <property type="evidence" value="ECO:0007669"/>
    <property type="project" value="InterPro"/>
</dbReference>
<dbReference type="EMBL" id="MLFT02000003">
    <property type="protein sequence ID" value="PHT51895.1"/>
    <property type="molecule type" value="Genomic_DNA"/>
</dbReference>
<keyword evidence="6" id="KW-1185">Reference proteome</keyword>
<dbReference type="Proteomes" id="UP000224567">
    <property type="component" value="Unassembled WGS sequence"/>
</dbReference>
<gene>
    <name evidence="5" type="ORF">CQW23_06357</name>
</gene>
<keyword evidence="3" id="KW-0067">ATP-binding</keyword>
<dbReference type="Pfam" id="PF23559">
    <property type="entry name" value="WHD_DRP"/>
    <property type="match status" value="1"/>
</dbReference>
<keyword evidence="2" id="KW-0547">Nucleotide-binding</keyword>
<dbReference type="InterPro" id="IPR042197">
    <property type="entry name" value="Apaf_helical"/>
</dbReference>
<reference evidence="5 6" key="1">
    <citation type="journal article" date="2017" name="Genome Biol.">
        <title>New reference genome sequences of hot pepper reveal the massive evolution of plant disease-resistance genes by retroduplication.</title>
        <authorList>
            <person name="Kim S."/>
            <person name="Park J."/>
            <person name="Yeom S.I."/>
            <person name="Kim Y.M."/>
            <person name="Seo E."/>
            <person name="Kim K.T."/>
            <person name="Kim M.S."/>
            <person name="Lee J.M."/>
            <person name="Cheong K."/>
            <person name="Shin H.S."/>
            <person name="Kim S.B."/>
            <person name="Han K."/>
            <person name="Lee J."/>
            <person name="Park M."/>
            <person name="Lee H.A."/>
            <person name="Lee H.Y."/>
            <person name="Lee Y."/>
            <person name="Oh S."/>
            <person name="Lee J.H."/>
            <person name="Choi E."/>
            <person name="Choi E."/>
            <person name="Lee S.E."/>
            <person name="Jeon J."/>
            <person name="Kim H."/>
            <person name="Choi G."/>
            <person name="Song H."/>
            <person name="Lee J."/>
            <person name="Lee S.C."/>
            <person name="Kwon J.K."/>
            <person name="Lee H.Y."/>
            <person name="Koo N."/>
            <person name="Hong Y."/>
            <person name="Kim R.W."/>
            <person name="Kang W.H."/>
            <person name="Huh J.H."/>
            <person name="Kang B.C."/>
            <person name="Yang T.J."/>
            <person name="Lee Y.H."/>
            <person name="Bennetzen J.L."/>
            <person name="Choi D."/>
        </authorList>
    </citation>
    <scope>NUCLEOTIDE SEQUENCE [LARGE SCALE GENOMIC DNA]</scope>
    <source>
        <strain evidence="6">cv. PBC81</strain>
    </source>
</reference>
<dbReference type="InterPro" id="IPR058922">
    <property type="entry name" value="WHD_DRP"/>
</dbReference>
<organism evidence="5 6">
    <name type="scientific">Capsicum baccatum</name>
    <name type="common">Peruvian pepper</name>
    <dbReference type="NCBI Taxonomy" id="33114"/>
    <lineage>
        <taxon>Eukaryota</taxon>
        <taxon>Viridiplantae</taxon>
        <taxon>Streptophyta</taxon>
        <taxon>Embryophyta</taxon>
        <taxon>Tracheophyta</taxon>
        <taxon>Spermatophyta</taxon>
        <taxon>Magnoliopsida</taxon>
        <taxon>eudicotyledons</taxon>
        <taxon>Gunneridae</taxon>
        <taxon>Pentapetalae</taxon>
        <taxon>asterids</taxon>
        <taxon>lamiids</taxon>
        <taxon>Solanales</taxon>
        <taxon>Solanaceae</taxon>
        <taxon>Solanoideae</taxon>
        <taxon>Capsiceae</taxon>
        <taxon>Capsicum</taxon>
    </lineage>
</organism>
<dbReference type="AlphaFoldDB" id="A0A2G2X334"/>
<dbReference type="InterPro" id="IPR032675">
    <property type="entry name" value="LRR_dom_sf"/>
</dbReference>
<evidence type="ECO:0000259" key="4">
    <source>
        <dbReference type="Pfam" id="PF23559"/>
    </source>
</evidence>
<dbReference type="PANTHER" id="PTHR15140">
    <property type="entry name" value="TUBULIN-SPECIFIC CHAPERONE E"/>
    <property type="match status" value="1"/>
</dbReference>
<dbReference type="Gene3D" id="1.10.8.430">
    <property type="entry name" value="Helical domain of apoptotic protease-activating factors"/>
    <property type="match status" value="1"/>
</dbReference>
<dbReference type="Gene3D" id="1.20.5.4130">
    <property type="match status" value="1"/>
</dbReference>
<dbReference type="InterPro" id="IPR027417">
    <property type="entry name" value="P-loop_NTPase"/>
</dbReference>
<name>A0A2G2X334_CAPBA</name>
<protein>
    <recommendedName>
        <fullName evidence="4">Disease resistance protein winged helix domain-containing protein</fullName>
    </recommendedName>
</protein>
<dbReference type="SUPFAM" id="SSF52540">
    <property type="entry name" value="P-loop containing nucleoside triphosphate hydrolases"/>
    <property type="match status" value="1"/>
</dbReference>
<dbReference type="Gene3D" id="3.80.10.10">
    <property type="entry name" value="Ribonuclease Inhibitor"/>
    <property type="match status" value="1"/>
</dbReference>
<evidence type="ECO:0000256" key="2">
    <source>
        <dbReference type="ARBA" id="ARBA00022741"/>
    </source>
</evidence>
<dbReference type="SUPFAM" id="SSF52058">
    <property type="entry name" value="L domain-like"/>
    <property type="match status" value="1"/>
</dbReference>
<evidence type="ECO:0000256" key="3">
    <source>
        <dbReference type="ARBA" id="ARBA00022840"/>
    </source>
</evidence>
<proteinExistence type="predicted"/>
<evidence type="ECO:0000313" key="5">
    <source>
        <dbReference type="EMBL" id="PHT51895.1"/>
    </source>
</evidence>
<accession>A0A2G2X334</accession>
<evidence type="ECO:0000256" key="1">
    <source>
        <dbReference type="ARBA" id="ARBA00022614"/>
    </source>
</evidence>
<reference evidence="6" key="2">
    <citation type="journal article" date="2017" name="J. Anim. Genet.">
        <title>Multiple reference genome sequences of hot pepper reveal the massive evolution of plant disease resistance genes by retroduplication.</title>
        <authorList>
            <person name="Kim S."/>
            <person name="Park J."/>
            <person name="Yeom S.-I."/>
            <person name="Kim Y.-M."/>
            <person name="Seo E."/>
            <person name="Kim K.-T."/>
            <person name="Kim M.-S."/>
            <person name="Lee J.M."/>
            <person name="Cheong K."/>
            <person name="Shin H.-S."/>
            <person name="Kim S.-B."/>
            <person name="Han K."/>
            <person name="Lee J."/>
            <person name="Park M."/>
            <person name="Lee H.-A."/>
            <person name="Lee H.-Y."/>
            <person name="Lee Y."/>
            <person name="Oh S."/>
            <person name="Lee J.H."/>
            <person name="Choi E."/>
            <person name="Choi E."/>
            <person name="Lee S.E."/>
            <person name="Jeon J."/>
            <person name="Kim H."/>
            <person name="Choi G."/>
            <person name="Song H."/>
            <person name="Lee J."/>
            <person name="Lee S.-C."/>
            <person name="Kwon J.-K."/>
            <person name="Lee H.-Y."/>
            <person name="Koo N."/>
            <person name="Hong Y."/>
            <person name="Kim R.W."/>
            <person name="Kang W.-H."/>
            <person name="Huh J.H."/>
            <person name="Kang B.-C."/>
            <person name="Yang T.-J."/>
            <person name="Lee Y.-H."/>
            <person name="Bennetzen J.L."/>
            <person name="Choi D."/>
        </authorList>
    </citation>
    <scope>NUCLEOTIDE SEQUENCE [LARGE SCALE GENOMIC DNA]</scope>
    <source>
        <strain evidence="6">cv. PBC81</strain>
    </source>
</reference>
<sequence length="567" mass="65517">MTDLEVQIKELATVVEHIIQQRLTEIVFTNDKVQKEKIHERLWDSLKQVAEEFDCVQKESAKFQDNGKQAPKEFLVQDSCSVKHTPYVENNMVGRDDPRKRMLTELTRYGGLSGELKFIPIVGMGGIGNLSLQMDLMGPDESWNLFESIAFSNEVLPSEFKIIGKQIVDKCHGLPLSIAVVAGLLKSERTIENWENVAKNKTEISVKRLVRLWMDEGFLKLENDLEEEAEKCLQELVDRCLVLVSKKSLDETKIRSCKVHDLIHDLCLRELTQSQDVFVLNDILPFKQRTGYWLCHYRVLLNPGYHHHLIRGQTTDDDNNETNSFYFLRGFLLSRFSSRIRAFLARFTQNLGLDCYILNLCNLQTFMAKSECTPSFPQQIWGLLELRHLVTDSIDLPNPPSLLVNEESTNIHTISGMYPRCCTEEVMSGISNVKKLGICGNEDDYVFFQESRFFNNFFHLHQLETLSFKVNRYLIRDENSLLNIPSAKAFPATLKKLKLIETGLSWEDLNINGELRNLEVLKLKYDACRGDEWHPIEEGFARLKVLQLVLDRLKYWKATSDNFPILE</sequence>
<evidence type="ECO:0000313" key="6">
    <source>
        <dbReference type="Proteomes" id="UP000224567"/>
    </source>
</evidence>